<name>A0A2X2J0U4_SPHMU</name>
<dbReference type="Pfam" id="PF02812">
    <property type="entry name" value="ELFV_dehydrog_N"/>
    <property type="match status" value="1"/>
</dbReference>
<dbReference type="EC" id="1.4.1.2" evidence="4"/>
<dbReference type="InterPro" id="IPR046346">
    <property type="entry name" value="Aminoacid_DH-like_N_sf"/>
</dbReference>
<dbReference type="InterPro" id="IPR036291">
    <property type="entry name" value="NAD(P)-bd_dom_sf"/>
</dbReference>
<evidence type="ECO:0000259" key="3">
    <source>
        <dbReference type="SMART" id="SM00839"/>
    </source>
</evidence>
<organism evidence="4 5">
    <name type="scientific">Sphingobacterium multivorum</name>
    <dbReference type="NCBI Taxonomy" id="28454"/>
    <lineage>
        <taxon>Bacteria</taxon>
        <taxon>Pseudomonadati</taxon>
        <taxon>Bacteroidota</taxon>
        <taxon>Sphingobacteriia</taxon>
        <taxon>Sphingobacteriales</taxon>
        <taxon>Sphingobacteriaceae</taxon>
        <taxon>Sphingobacterium</taxon>
    </lineage>
</organism>
<dbReference type="PANTHER" id="PTHR11606:SF13">
    <property type="entry name" value="GLUTAMATE DEHYDROGENASE 1, MITOCHONDRIAL"/>
    <property type="match status" value="1"/>
</dbReference>
<dbReference type="SUPFAM" id="SSF53223">
    <property type="entry name" value="Aminoacid dehydrogenase-like, N-terminal domain"/>
    <property type="match status" value="1"/>
</dbReference>
<dbReference type="GO" id="GO:0006538">
    <property type="term" value="P:L-glutamate catabolic process"/>
    <property type="evidence" value="ECO:0007669"/>
    <property type="project" value="TreeGrafter"/>
</dbReference>
<dbReference type="SMART" id="SM00839">
    <property type="entry name" value="ELFV_dehydrog"/>
    <property type="match status" value="1"/>
</dbReference>
<dbReference type="AlphaFoldDB" id="A0A2X2J0U4"/>
<protein>
    <submittedName>
        <fullName evidence="4">NAD-specific glutamate dehydrogenase</fullName>
        <ecNumber evidence="4">1.4.1.2</ecNumber>
    </submittedName>
</protein>
<dbReference type="EMBL" id="UAUU01000006">
    <property type="protein sequence ID" value="SPZ85163.1"/>
    <property type="molecule type" value="Genomic_DNA"/>
</dbReference>
<keyword evidence="2 4" id="KW-0560">Oxidoreductase</keyword>
<comment type="similarity">
    <text evidence="1">Belongs to the Glu/Leu/Phe/Val dehydrogenases family.</text>
</comment>
<feature type="domain" description="Glutamate/phenylalanine/leucine/valine/L-tryptophan dehydrogenase C-terminal" evidence="3">
    <location>
        <begin position="200"/>
        <end position="430"/>
    </location>
</feature>
<evidence type="ECO:0000313" key="5">
    <source>
        <dbReference type="Proteomes" id="UP000251241"/>
    </source>
</evidence>
<dbReference type="SUPFAM" id="SSF51735">
    <property type="entry name" value="NAD(P)-binding Rossmann-fold domains"/>
    <property type="match status" value="1"/>
</dbReference>
<accession>A0A2X2J0U4</accession>
<sequence length="431" mass="47922">MKQLNVNKNAEETYSSMEGMKELLGAFEHKSPEIVFEWKDSETDARGWIVINSLRGGAAGGGTRMRAGLDRHEVESLAKTMEVKFTVSGPAIGGAKSGIDFDPHDPRKNEVLERWFKVVTPLLKNYYGTGGDLNIDEIHDVIPLTEEYGLWHPQEGILNGHFKVNESNRIHQIGQLRYGVSKVLEDSSYSPDLKRKYKVADMITGYGVSESIRHYYQLFGENCFGKRAVIQGWGNVAAAAAFYLSKLGVKIVGIIDRVGGLINPEGFGEEDITRLLLERKGNELCSPDLISFDQIQKEIWSLETDIFVPAAASRLVSKDQIQQLINHGLEVIASGANVPFADQEIFYGPVMEFADQHVAVIPDFIANCGMARVFAYLMQRNIEISDDAIFSDVSSVIFEALKKIRSVSSKKTHISSRAYEIALKQLVEAGN</sequence>
<dbReference type="PANTHER" id="PTHR11606">
    <property type="entry name" value="GLUTAMATE DEHYDROGENASE"/>
    <property type="match status" value="1"/>
</dbReference>
<dbReference type="Gene3D" id="3.40.50.720">
    <property type="entry name" value="NAD(P)-binding Rossmann-like Domain"/>
    <property type="match status" value="1"/>
</dbReference>
<evidence type="ECO:0000256" key="2">
    <source>
        <dbReference type="ARBA" id="ARBA00023002"/>
    </source>
</evidence>
<evidence type="ECO:0000256" key="1">
    <source>
        <dbReference type="ARBA" id="ARBA00006382"/>
    </source>
</evidence>
<dbReference type="GO" id="GO:0004352">
    <property type="term" value="F:glutamate dehydrogenase (NAD+) activity"/>
    <property type="evidence" value="ECO:0007669"/>
    <property type="project" value="UniProtKB-EC"/>
</dbReference>
<gene>
    <name evidence="4" type="primary">gluD</name>
    <name evidence="4" type="ORF">NCTC11343_01721</name>
</gene>
<dbReference type="Pfam" id="PF00208">
    <property type="entry name" value="ELFV_dehydrog"/>
    <property type="match status" value="1"/>
</dbReference>
<dbReference type="Gene3D" id="3.40.50.10860">
    <property type="entry name" value="Leucine Dehydrogenase, chain A, domain 1"/>
    <property type="match status" value="1"/>
</dbReference>
<dbReference type="InterPro" id="IPR006096">
    <property type="entry name" value="Glu/Leu/Phe/Val/Trp_DH_C"/>
</dbReference>
<proteinExistence type="inferred from homology"/>
<dbReference type="InterPro" id="IPR006097">
    <property type="entry name" value="Glu/Leu/Phe/Val/Trp_DH_dimer"/>
</dbReference>
<reference evidence="4 5" key="1">
    <citation type="submission" date="2018-06" db="EMBL/GenBank/DDBJ databases">
        <authorList>
            <consortium name="Pathogen Informatics"/>
            <person name="Doyle S."/>
        </authorList>
    </citation>
    <scope>NUCLEOTIDE SEQUENCE [LARGE SCALE GENOMIC DNA]</scope>
    <source>
        <strain evidence="4 5">NCTC11343</strain>
    </source>
</reference>
<dbReference type="Proteomes" id="UP000251241">
    <property type="component" value="Unassembled WGS sequence"/>
</dbReference>
<evidence type="ECO:0000313" key="4">
    <source>
        <dbReference type="EMBL" id="SPZ85163.1"/>
    </source>
</evidence>